<feature type="domain" description="HSA" evidence="14">
    <location>
        <begin position="164"/>
        <end position="237"/>
    </location>
</feature>
<keyword evidence="16" id="KW-1185">Reference proteome</keyword>
<dbReference type="FunFam" id="3.40.50.300:FF:002272">
    <property type="entry name" value="protein PHOTOPERIOD-INDEPENDENT EARLY FLOWERING 1 isoform X1"/>
    <property type="match status" value="1"/>
</dbReference>
<dbReference type="InterPro" id="IPR050520">
    <property type="entry name" value="INO80/SWR1_helicase"/>
</dbReference>
<keyword evidence="3" id="KW-0547">Nucleotide-binding</keyword>
<dbReference type="Pfam" id="PF00271">
    <property type="entry name" value="Helicase_C"/>
    <property type="match status" value="1"/>
</dbReference>
<dbReference type="EMBL" id="BRXW01000642">
    <property type="protein sequence ID" value="GMH71679.1"/>
    <property type="molecule type" value="Genomic_DNA"/>
</dbReference>
<name>A0A9W7ANR8_9STRA</name>
<dbReference type="GO" id="GO:0042393">
    <property type="term" value="F:histone binding"/>
    <property type="evidence" value="ECO:0007669"/>
    <property type="project" value="TreeGrafter"/>
</dbReference>
<dbReference type="SMART" id="SM00573">
    <property type="entry name" value="HSA"/>
    <property type="match status" value="1"/>
</dbReference>
<dbReference type="GO" id="GO:0005524">
    <property type="term" value="F:ATP binding"/>
    <property type="evidence" value="ECO:0007669"/>
    <property type="project" value="UniProtKB-KW"/>
</dbReference>
<dbReference type="CDD" id="cd18003">
    <property type="entry name" value="DEXQc_SRCAP"/>
    <property type="match status" value="1"/>
</dbReference>
<dbReference type="Proteomes" id="UP001165122">
    <property type="component" value="Unassembled WGS sequence"/>
</dbReference>
<feature type="compositionally biased region" description="Acidic residues" evidence="10">
    <location>
        <begin position="1473"/>
        <end position="1482"/>
    </location>
</feature>
<feature type="region of interest" description="Disordered" evidence="10">
    <location>
        <begin position="1"/>
        <end position="21"/>
    </location>
</feature>
<feature type="domain" description="Helicase ATP-binding" evidence="12">
    <location>
        <begin position="750"/>
        <end position="915"/>
    </location>
</feature>
<dbReference type="SMART" id="SM00456">
    <property type="entry name" value="WW"/>
    <property type="match status" value="1"/>
</dbReference>
<sequence>MPPKSKSTKVKAAAKKGGAKPKPAVVIVGSKVMTLQQKQKEEERRLKEFVLTRSYGQLSERVEDINERLGELRDGVRGAKLGDALGGVMWEDELYKRAREMSSKYTSSPPHATDEDYNMNLEIPDLTGIMTPGTRQRIPMDKVDVGPQNLMGAIEGVKKEETSTPPVPIVEKKDTYFDFLLKEMMWLSEDFSAERNRHKMSARKLSNAIKLYHSNKDLRQNRLESSILSKKKSLAKKLSRSVTSFWSKIERVITYKQKVLADESRRKDMDKHLVFLVKQTEKYGEKLVRGQVEGEDDKGIEEVLASEEWGNKGDKRKNTKRINYSRLKIKEEEFYGESTADEHGMSDVAEEDSDFELNKEEKDDETTLIEEENMMGDNIKEEFNAELEELKNDMDVSVESLIRERRIMEEEMEKREKEIRGDSGDEGDAEGEDSDENEEFIGEEEQDDETTLIEEERLGRDMPVEEEIAMLEKENEMSIEELRAMYANMDDENDEAANVRVVTEDVAPMEEEEEEEEEENQDQPESDGNEEFIGEDEKDDETTLIEEERLGRDMPVKEEIALLEKENEMSIEELRAMYAKMEEGEGGEGEEGGEEDVVPMEEDEDNNQDQPESDENEEFIGEDELDDETTLIEEERLGRDITVEEEIAQLNKENEMSIEELRAMYANMEEEGGGEGEEEEEKEVQPTNNMSKRRKTKPTPEPEETSANDALARLARLDAKARSLKVTRPFIMSPSLKLREYQHMGLNWLVSIQSRRLNGILADEMGLGKTVQTISLLAYLAAYKGIWGPHLIIVPTSCIVNWEMELKKFCPGFKVLTYYGSAKHRKELRTGWTKLNTYHVCITSYQLAVQDAFAFRRKRWYYLILDEAQNIKNFQSQRWQTLVNFNTQRRLLLTGTPLQNNLMELWSLLHFLMPHVFRSRKEFSYWFSNPMNNIVEGNAQKNNDLIKRLHGIIRPFLLRRLKKDVESQMPGKYEHVVKCQLSRRQMFLYEEFMGRSTTRKSMDGKGNFMGMMNVLMQLRKVCNHPDLFEPRAILTPFVMSQITFNSPALASTVLKVNPLERVSLNLTSNLVPTVLSHTGLDETSVSNLKGLVTSKSQLVVIDDCSIRAPHPNKAVIDSLKPLLQERYDKAFVAAGERYSKQHEYNCLRVANASSPVYDHRLLKYVSLGLSVFEKAHLLNGEREGNGRVSPEVIDTTPLTLAKMMKSASVRSNELDEVVKKFVFAVPKAGANKIQFNANYVDYEGSQAEMQAKGILVNAGYEKFEKPFRSVNLRLTSFFPDKKLIQFDAGKLQKLAVLLRNLKAGGHRCLIFTQMSKMLDVLESFLNLNGHTYLRLDGATGVDKRQRLMDRFNGDEKLFCFILSTRSGGLGINLTGADTVIFYDSDWNPAMDAQAQDRAHRIGQTRDVHIYRMVTEHTIEENILVKARQKRHLDFLVMDEGKFTADNNISIFSKGGLRELLGDKNGKKEKGADEKEEEDEANEEVVNAKDVEAAMNAAEDQDDVQAAKTAQQEVADENDEFDESKKIEENKEDGEEKENGKDETKSKPAEKKLTEEEEEAKKLEKEFSAWQTKVGIDVESLKKSLKPAERYALAFKEEHDPFYSIHAVNEWQRQQDKGDAESEWNVEEIERKAQEEEERALAEGDLMATHIKTTELPRHRHLYVREKTRLKNEVKLRRLTGSAWVVKTDGRSQLPFYHNVDTGESIWDKPRVLVELDEIARARQMGWEGMPRNVIVHLLAFLEPYERMVAGEVSKKWRNASIDETFMLRVVPVEGGGRRSGRLFNSLSEALGVAVVGDVIELGIGHHWEREGVVVKAGIMIEGDETACDKVVLELSGSLVWEGQGGGIVGVTIRRPRREESGLPLVLVKDQKGKAKNPKKGQKGGRTQFVKCMLDSSIGDDGEAVVVCGRGSELVLEETVVKGSVEGWGCVVKEGAKVKIEAGNINSNKLGGVLVENGGSMQIVGDVCILQSVVKK</sequence>
<dbReference type="PROSITE" id="PS51204">
    <property type="entry name" value="HSA"/>
    <property type="match status" value="1"/>
</dbReference>
<dbReference type="InterPro" id="IPR001810">
    <property type="entry name" value="F-box_dom"/>
</dbReference>
<reference evidence="16" key="1">
    <citation type="journal article" date="2023" name="Commun. Biol.">
        <title>Genome analysis of Parmales, the sister group of diatoms, reveals the evolutionary specialization of diatoms from phago-mixotrophs to photoautotrophs.</title>
        <authorList>
            <person name="Ban H."/>
            <person name="Sato S."/>
            <person name="Yoshikawa S."/>
            <person name="Yamada K."/>
            <person name="Nakamura Y."/>
            <person name="Ichinomiya M."/>
            <person name="Sato N."/>
            <person name="Blanc-Mathieu R."/>
            <person name="Endo H."/>
            <person name="Kuwata A."/>
            <person name="Ogata H."/>
        </authorList>
    </citation>
    <scope>NUCLEOTIDE SEQUENCE [LARGE SCALE GENOMIC DNA]</scope>
    <source>
        <strain evidence="16">NIES 3700</strain>
    </source>
</reference>
<dbReference type="SMART" id="SM00487">
    <property type="entry name" value="DEXDc"/>
    <property type="match status" value="1"/>
</dbReference>
<feature type="region of interest" description="Disordered" evidence="10">
    <location>
        <begin position="406"/>
        <end position="464"/>
    </location>
</feature>
<evidence type="ECO:0000256" key="7">
    <source>
        <dbReference type="ARBA" id="ARBA00022853"/>
    </source>
</evidence>
<dbReference type="PROSITE" id="PS51194">
    <property type="entry name" value="HELICASE_CTER"/>
    <property type="match status" value="1"/>
</dbReference>
<feature type="region of interest" description="Disordered" evidence="10">
    <location>
        <begin position="669"/>
        <end position="709"/>
    </location>
</feature>
<dbReference type="InterPro" id="IPR036047">
    <property type="entry name" value="F-box-like_dom_sf"/>
</dbReference>
<dbReference type="Pfam" id="PF00176">
    <property type="entry name" value="SNF2-rel_dom"/>
    <property type="match status" value="1"/>
</dbReference>
<evidence type="ECO:0000313" key="16">
    <source>
        <dbReference type="Proteomes" id="UP001165122"/>
    </source>
</evidence>
<feature type="compositionally biased region" description="Acidic residues" evidence="10">
    <location>
        <begin position="362"/>
        <end position="374"/>
    </location>
</feature>
<dbReference type="Gene3D" id="3.40.50.300">
    <property type="entry name" value="P-loop containing nucleotide triphosphate hydrolases"/>
    <property type="match status" value="1"/>
</dbReference>
<comment type="caution">
    <text evidence="15">The sequence shown here is derived from an EMBL/GenBank/DDBJ whole genome shotgun (WGS) entry which is preliminary data.</text>
</comment>
<dbReference type="InterPro" id="IPR014012">
    <property type="entry name" value="HSA_dom"/>
</dbReference>
<feature type="compositionally biased region" description="Acidic residues" evidence="10">
    <location>
        <begin position="507"/>
        <end position="545"/>
    </location>
</feature>
<dbReference type="GO" id="GO:0003677">
    <property type="term" value="F:DNA binding"/>
    <property type="evidence" value="ECO:0007669"/>
    <property type="project" value="UniProtKB-KW"/>
</dbReference>
<dbReference type="CDD" id="cd18793">
    <property type="entry name" value="SF2_C_SNF"/>
    <property type="match status" value="1"/>
</dbReference>
<feature type="region of interest" description="Disordered" evidence="10">
    <location>
        <begin position="577"/>
        <end position="639"/>
    </location>
</feature>
<feature type="compositionally biased region" description="Basic residues" evidence="10">
    <location>
        <begin position="1"/>
        <end position="19"/>
    </location>
</feature>
<evidence type="ECO:0000259" key="14">
    <source>
        <dbReference type="PROSITE" id="PS51204"/>
    </source>
</evidence>
<dbReference type="PANTHER" id="PTHR45685">
    <property type="entry name" value="HELICASE SRCAP-RELATED"/>
    <property type="match status" value="1"/>
</dbReference>
<feature type="compositionally biased region" description="Acidic residues" evidence="10">
    <location>
        <begin position="669"/>
        <end position="682"/>
    </location>
</feature>
<feature type="region of interest" description="Disordered" evidence="10">
    <location>
        <begin position="1461"/>
        <end position="1485"/>
    </location>
</feature>
<evidence type="ECO:0000256" key="8">
    <source>
        <dbReference type="ARBA" id="ARBA00023125"/>
    </source>
</evidence>
<feature type="compositionally biased region" description="Basic and acidic residues" evidence="10">
    <location>
        <begin position="406"/>
        <end position="423"/>
    </location>
</feature>
<feature type="region of interest" description="Disordered" evidence="10">
    <location>
        <begin position="489"/>
        <end position="557"/>
    </location>
</feature>
<evidence type="ECO:0000256" key="4">
    <source>
        <dbReference type="ARBA" id="ARBA00022801"/>
    </source>
</evidence>
<evidence type="ECO:0000313" key="15">
    <source>
        <dbReference type="EMBL" id="GMH71679.1"/>
    </source>
</evidence>
<keyword evidence="5" id="KW-0347">Helicase</keyword>
<feature type="compositionally biased region" description="Basic and acidic residues" evidence="10">
    <location>
        <begin position="1536"/>
        <end position="1557"/>
    </location>
</feature>
<dbReference type="InterPro" id="IPR049730">
    <property type="entry name" value="SNF2/RAD54-like_C"/>
</dbReference>
<evidence type="ECO:0000256" key="10">
    <source>
        <dbReference type="SAM" id="MobiDB-lite"/>
    </source>
</evidence>
<feature type="domain" description="Helicase C-terminal" evidence="13">
    <location>
        <begin position="1290"/>
        <end position="1443"/>
    </location>
</feature>
<dbReference type="PANTHER" id="PTHR45685:SF1">
    <property type="entry name" value="HELICASE SRCAP"/>
    <property type="match status" value="1"/>
</dbReference>
<dbReference type="FunFam" id="3.40.50.10810:FF:000005">
    <property type="entry name" value="Photoperiod-independent early flowering 1"/>
    <property type="match status" value="1"/>
</dbReference>
<feature type="compositionally biased region" description="Acidic residues" evidence="10">
    <location>
        <begin position="424"/>
        <end position="453"/>
    </location>
</feature>
<evidence type="ECO:0000259" key="12">
    <source>
        <dbReference type="PROSITE" id="PS51192"/>
    </source>
</evidence>
<dbReference type="SMART" id="SM00490">
    <property type="entry name" value="HELICc"/>
    <property type="match status" value="1"/>
</dbReference>
<dbReference type="OrthoDB" id="5857104at2759"/>
<dbReference type="InterPro" id="IPR027417">
    <property type="entry name" value="P-loop_NTPase"/>
</dbReference>
<dbReference type="GO" id="GO:0004386">
    <property type="term" value="F:helicase activity"/>
    <property type="evidence" value="ECO:0007669"/>
    <property type="project" value="UniProtKB-KW"/>
</dbReference>
<proteinExistence type="inferred from homology"/>
<dbReference type="SMART" id="SM00256">
    <property type="entry name" value="FBOX"/>
    <property type="match status" value="1"/>
</dbReference>
<dbReference type="InterPro" id="IPR000330">
    <property type="entry name" value="SNF2_N"/>
</dbReference>
<feature type="compositionally biased region" description="Acidic residues" evidence="10">
    <location>
        <begin position="584"/>
        <end position="632"/>
    </location>
</feature>
<evidence type="ECO:0000256" key="6">
    <source>
        <dbReference type="ARBA" id="ARBA00022840"/>
    </source>
</evidence>
<feature type="compositionally biased region" description="Basic and acidic residues" evidence="10">
    <location>
        <begin position="1461"/>
        <end position="1472"/>
    </location>
</feature>
<protein>
    <submittedName>
        <fullName evidence="15">Uncharacterized protein</fullName>
    </submittedName>
</protein>
<dbReference type="Gene3D" id="3.40.50.10810">
    <property type="entry name" value="Tandem AAA-ATPase domain"/>
    <property type="match status" value="1"/>
</dbReference>
<dbReference type="InterPro" id="IPR038718">
    <property type="entry name" value="SNF2-like_sf"/>
</dbReference>
<organism evidence="15 16">
    <name type="scientific">Triparma laevis f. longispina</name>
    <dbReference type="NCBI Taxonomy" id="1714387"/>
    <lineage>
        <taxon>Eukaryota</taxon>
        <taxon>Sar</taxon>
        <taxon>Stramenopiles</taxon>
        <taxon>Ochrophyta</taxon>
        <taxon>Bolidophyceae</taxon>
        <taxon>Parmales</taxon>
        <taxon>Triparmaceae</taxon>
        <taxon>Triparma</taxon>
    </lineage>
</organism>
<feature type="region of interest" description="Disordered" evidence="10">
    <location>
        <begin position="337"/>
        <end position="377"/>
    </location>
</feature>
<keyword evidence="7" id="KW-0156">Chromatin regulator</keyword>
<evidence type="ECO:0000259" key="13">
    <source>
        <dbReference type="PROSITE" id="PS51194"/>
    </source>
</evidence>
<evidence type="ECO:0000256" key="2">
    <source>
        <dbReference type="ARBA" id="ARBA00009220"/>
    </source>
</evidence>
<feature type="compositionally biased region" description="Basic and acidic residues" evidence="10">
    <location>
        <begin position="454"/>
        <end position="463"/>
    </location>
</feature>
<dbReference type="GO" id="GO:0016887">
    <property type="term" value="F:ATP hydrolysis activity"/>
    <property type="evidence" value="ECO:0007669"/>
    <property type="project" value="TreeGrafter"/>
</dbReference>
<dbReference type="GO" id="GO:0006338">
    <property type="term" value="P:chromatin remodeling"/>
    <property type="evidence" value="ECO:0007669"/>
    <property type="project" value="TreeGrafter"/>
</dbReference>
<dbReference type="GO" id="GO:0000812">
    <property type="term" value="C:Swr1 complex"/>
    <property type="evidence" value="ECO:0007669"/>
    <property type="project" value="TreeGrafter"/>
</dbReference>
<feature type="region of interest" description="Disordered" evidence="10">
    <location>
        <begin position="1497"/>
        <end position="1557"/>
    </location>
</feature>
<dbReference type="InterPro" id="IPR014001">
    <property type="entry name" value="Helicase_ATP-bd"/>
</dbReference>
<dbReference type="CDD" id="cd00201">
    <property type="entry name" value="WW"/>
    <property type="match status" value="1"/>
</dbReference>
<evidence type="ECO:0000256" key="3">
    <source>
        <dbReference type="ARBA" id="ARBA00022741"/>
    </source>
</evidence>
<dbReference type="Gene3D" id="2.20.70.10">
    <property type="match status" value="1"/>
</dbReference>
<dbReference type="SUPFAM" id="SSF81383">
    <property type="entry name" value="F-box domain"/>
    <property type="match status" value="1"/>
</dbReference>
<accession>A0A9W7ANR8</accession>
<keyword evidence="8" id="KW-0238">DNA-binding</keyword>
<evidence type="ECO:0000256" key="5">
    <source>
        <dbReference type="ARBA" id="ARBA00022806"/>
    </source>
</evidence>
<keyword evidence="6" id="KW-0067">ATP-binding</keyword>
<dbReference type="InterPro" id="IPR001202">
    <property type="entry name" value="WW_dom"/>
</dbReference>
<gene>
    <name evidence="15" type="ORF">TrLO_g15420</name>
</gene>
<evidence type="ECO:0000256" key="9">
    <source>
        <dbReference type="ARBA" id="ARBA00023242"/>
    </source>
</evidence>
<evidence type="ECO:0000259" key="11">
    <source>
        <dbReference type="PROSITE" id="PS50020"/>
    </source>
</evidence>
<comment type="similarity">
    <text evidence="2">Belongs to the SNF2/RAD54 helicase family. SWR1 subfamily.</text>
</comment>
<dbReference type="SUPFAM" id="SSF52540">
    <property type="entry name" value="P-loop containing nucleoside triphosphate hydrolases"/>
    <property type="match status" value="2"/>
</dbReference>
<dbReference type="InterPro" id="IPR001650">
    <property type="entry name" value="Helicase_C-like"/>
</dbReference>
<feature type="domain" description="WW" evidence="11">
    <location>
        <begin position="1681"/>
        <end position="1711"/>
    </location>
</feature>
<keyword evidence="4" id="KW-0378">Hydrolase</keyword>
<comment type="subcellular location">
    <subcellularLocation>
        <location evidence="1">Nucleus</location>
    </subcellularLocation>
</comment>
<dbReference type="PROSITE" id="PS50020">
    <property type="entry name" value="WW_DOMAIN_2"/>
    <property type="match status" value="1"/>
</dbReference>
<dbReference type="PROSITE" id="PS51192">
    <property type="entry name" value="HELICASE_ATP_BIND_1"/>
    <property type="match status" value="1"/>
</dbReference>
<keyword evidence="9" id="KW-0539">Nucleus</keyword>
<evidence type="ECO:0000256" key="1">
    <source>
        <dbReference type="ARBA" id="ARBA00004123"/>
    </source>
</evidence>
<feature type="compositionally biased region" description="Basic and acidic residues" evidence="10">
    <location>
        <begin position="546"/>
        <end position="557"/>
    </location>
</feature>
<dbReference type="Pfam" id="PF07529">
    <property type="entry name" value="HSA"/>
    <property type="match status" value="1"/>
</dbReference>